<dbReference type="AlphaFoldDB" id="M6WJM3"/>
<name>M6WJM3_LEPBO</name>
<accession>M6WJM3</accession>
<reference evidence="1 2" key="1">
    <citation type="submission" date="2013-01" db="EMBL/GenBank/DDBJ databases">
        <authorList>
            <person name="Harkins D.M."/>
            <person name="Durkin A.S."/>
            <person name="Brinkac L.M."/>
            <person name="Haft D.H."/>
            <person name="Selengut J.D."/>
            <person name="Sanka R."/>
            <person name="DePew J."/>
            <person name="Purushe J."/>
            <person name="Picardeau M."/>
            <person name="Werts C."/>
            <person name="Goarant C."/>
            <person name="Vinetz J.M."/>
            <person name="Sutton G.G."/>
            <person name="Nierman W.C."/>
            <person name="Fouts D.E."/>
        </authorList>
    </citation>
    <scope>NUCLEOTIDE SEQUENCE [LARGE SCALE GENOMIC DNA]</scope>
    <source>
        <strain evidence="1 2">200901868</strain>
    </source>
</reference>
<gene>
    <name evidence="1" type="ORF">LEP1GSC133_2504</name>
</gene>
<comment type="caution">
    <text evidence="1">The sequence shown here is derived from an EMBL/GenBank/DDBJ whole genome shotgun (WGS) entry which is preliminary data.</text>
</comment>
<dbReference type="Proteomes" id="UP000012159">
    <property type="component" value="Unassembled WGS sequence"/>
</dbReference>
<evidence type="ECO:0000313" key="1">
    <source>
        <dbReference type="EMBL" id="EMO61953.1"/>
    </source>
</evidence>
<protein>
    <submittedName>
        <fullName evidence="1">Uncharacterized protein</fullName>
    </submittedName>
</protein>
<organism evidence="1 2">
    <name type="scientific">Leptospira borgpetersenii serovar Pomona str. 200901868</name>
    <dbReference type="NCBI Taxonomy" id="1192866"/>
    <lineage>
        <taxon>Bacteria</taxon>
        <taxon>Pseudomonadati</taxon>
        <taxon>Spirochaetota</taxon>
        <taxon>Spirochaetia</taxon>
        <taxon>Leptospirales</taxon>
        <taxon>Leptospiraceae</taxon>
        <taxon>Leptospira</taxon>
    </lineage>
</organism>
<evidence type="ECO:0000313" key="2">
    <source>
        <dbReference type="Proteomes" id="UP000012159"/>
    </source>
</evidence>
<proteinExistence type="predicted"/>
<dbReference type="EMBL" id="AKWF02000089">
    <property type="protein sequence ID" value="EMO61953.1"/>
    <property type="molecule type" value="Genomic_DNA"/>
</dbReference>
<dbReference type="STRING" id="1192866.LEP1GSC133_2504"/>
<sequence>MNIRYFFRFAKIFLYRIHIEYEAKISKSFETGINNFFVFIKTSAPFCLKFS</sequence>